<accession>A0A6A6E764</accession>
<reference evidence="8" key="1">
    <citation type="journal article" date="2020" name="Stud. Mycol.">
        <title>101 Dothideomycetes genomes: a test case for predicting lifestyles and emergence of pathogens.</title>
        <authorList>
            <person name="Haridas S."/>
            <person name="Albert R."/>
            <person name="Binder M."/>
            <person name="Bloem J."/>
            <person name="Labutti K."/>
            <person name="Salamov A."/>
            <person name="Andreopoulos B."/>
            <person name="Baker S."/>
            <person name="Barry K."/>
            <person name="Bills G."/>
            <person name="Bluhm B."/>
            <person name="Cannon C."/>
            <person name="Castanera R."/>
            <person name="Culley D."/>
            <person name="Daum C."/>
            <person name="Ezra D."/>
            <person name="Gonzalez J."/>
            <person name="Henrissat B."/>
            <person name="Kuo A."/>
            <person name="Liang C."/>
            <person name="Lipzen A."/>
            <person name="Lutzoni F."/>
            <person name="Magnuson J."/>
            <person name="Mondo S."/>
            <person name="Nolan M."/>
            <person name="Ohm R."/>
            <person name="Pangilinan J."/>
            <person name="Park H.-J."/>
            <person name="Ramirez L."/>
            <person name="Alfaro M."/>
            <person name="Sun H."/>
            <person name="Tritt A."/>
            <person name="Yoshinaga Y."/>
            <person name="Zwiers L.-H."/>
            <person name="Turgeon B."/>
            <person name="Goodwin S."/>
            <person name="Spatafora J."/>
            <person name="Crous P."/>
            <person name="Grigoriev I."/>
        </authorList>
    </citation>
    <scope>NUCLEOTIDE SEQUENCE</scope>
    <source>
        <strain evidence="8">CBS 207.26</strain>
    </source>
</reference>
<evidence type="ECO:0000256" key="5">
    <source>
        <dbReference type="ARBA" id="ARBA00038359"/>
    </source>
</evidence>
<keyword evidence="4 6" id="KW-0472">Membrane</keyword>
<dbReference type="Proteomes" id="UP000800200">
    <property type="component" value="Unassembled WGS sequence"/>
</dbReference>
<evidence type="ECO:0000256" key="2">
    <source>
        <dbReference type="ARBA" id="ARBA00022692"/>
    </source>
</evidence>
<dbReference type="Pfam" id="PF20684">
    <property type="entry name" value="Fung_rhodopsin"/>
    <property type="match status" value="1"/>
</dbReference>
<organism evidence="8 9">
    <name type="scientific">Zopfia rhizophila CBS 207.26</name>
    <dbReference type="NCBI Taxonomy" id="1314779"/>
    <lineage>
        <taxon>Eukaryota</taxon>
        <taxon>Fungi</taxon>
        <taxon>Dikarya</taxon>
        <taxon>Ascomycota</taxon>
        <taxon>Pezizomycotina</taxon>
        <taxon>Dothideomycetes</taxon>
        <taxon>Dothideomycetes incertae sedis</taxon>
        <taxon>Zopfiaceae</taxon>
        <taxon>Zopfia</taxon>
    </lineage>
</organism>
<evidence type="ECO:0000313" key="8">
    <source>
        <dbReference type="EMBL" id="KAF2186602.1"/>
    </source>
</evidence>
<evidence type="ECO:0000256" key="3">
    <source>
        <dbReference type="ARBA" id="ARBA00022989"/>
    </source>
</evidence>
<feature type="domain" description="Rhodopsin" evidence="7">
    <location>
        <begin position="18"/>
        <end position="196"/>
    </location>
</feature>
<feature type="transmembrane region" description="Helical" evidence="6">
    <location>
        <begin position="173"/>
        <end position="193"/>
    </location>
</feature>
<dbReference type="OrthoDB" id="10017208at2759"/>
<feature type="transmembrane region" description="Helical" evidence="6">
    <location>
        <begin position="138"/>
        <end position="161"/>
    </location>
</feature>
<dbReference type="AlphaFoldDB" id="A0A6A6E764"/>
<evidence type="ECO:0000256" key="6">
    <source>
        <dbReference type="SAM" id="Phobius"/>
    </source>
</evidence>
<dbReference type="GO" id="GO:0016020">
    <property type="term" value="C:membrane"/>
    <property type="evidence" value="ECO:0007669"/>
    <property type="project" value="UniProtKB-SubCell"/>
</dbReference>
<dbReference type="InterPro" id="IPR049326">
    <property type="entry name" value="Rhodopsin_dom_fungi"/>
</dbReference>
<evidence type="ECO:0000313" key="9">
    <source>
        <dbReference type="Proteomes" id="UP000800200"/>
    </source>
</evidence>
<feature type="transmembrane region" description="Helical" evidence="6">
    <location>
        <begin position="20"/>
        <end position="41"/>
    </location>
</feature>
<gene>
    <name evidence="8" type="ORF">K469DRAFT_449835</name>
</gene>
<evidence type="ECO:0000259" key="7">
    <source>
        <dbReference type="Pfam" id="PF20684"/>
    </source>
</evidence>
<keyword evidence="2 6" id="KW-0812">Transmembrane</keyword>
<feature type="transmembrane region" description="Helical" evidence="6">
    <location>
        <begin position="62"/>
        <end position="87"/>
    </location>
</feature>
<dbReference type="PANTHER" id="PTHR33048">
    <property type="entry name" value="PTH11-LIKE INTEGRAL MEMBRANE PROTEIN (AFU_ORTHOLOGUE AFUA_5G11245)"/>
    <property type="match status" value="1"/>
</dbReference>
<keyword evidence="3 6" id="KW-1133">Transmembrane helix</keyword>
<comment type="similarity">
    <text evidence="5">Belongs to the SAT4 family.</text>
</comment>
<evidence type="ECO:0000256" key="4">
    <source>
        <dbReference type="ARBA" id="ARBA00023136"/>
    </source>
</evidence>
<feature type="non-terminal residue" evidence="8">
    <location>
        <position position="1"/>
    </location>
</feature>
<evidence type="ECO:0000256" key="1">
    <source>
        <dbReference type="ARBA" id="ARBA00004141"/>
    </source>
</evidence>
<sequence length="196" mass="21813">GRHTDVIMSMYPELVPTFFKILYLAIPVLYVPAVTFPKLAILDMYLHIFVERWAKWTSYATGLVIILSCLVNIPVVIAQCIPIAYLWDKTIKGGKCHNIEAHFLYSSLPNIVTDVVMLVLPIPMILKLHTSRKVRVGIAATFLTGSIGLITSIIRFVAFTISYADPIRVSVALTIWTIAEPGIYVVAACLISLRPL</sequence>
<keyword evidence="9" id="KW-1185">Reference proteome</keyword>
<proteinExistence type="inferred from homology"/>
<dbReference type="PANTHER" id="PTHR33048:SF47">
    <property type="entry name" value="INTEGRAL MEMBRANE PROTEIN-RELATED"/>
    <property type="match status" value="1"/>
</dbReference>
<comment type="subcellular location">
    <subcellularLocation>
        <location evidence="1">Membrane</location>
        <topology evidence="1">Multi-pass membrane protein</topology>
    </subcellularLocation>
</comment>
<dbReference type="EMBL" id="ML994629">
    <property type="protein sequence ID" value="KAF2186602.1"/>
    <property type="molecule type" value="Genomic_DNA"/>
</dbReference>
<protein>
    <recommendedName>
        <fullName evidence="7">Rhodopsin domain-containing protein</fullName>
    </recommendedName>
</protein>
<feature type="non-terminal residue" evidence="8">
    <location>
        <position position="196"/>
    </location>
</feature>
<dbReference type="InterPro" id="IPR052337">
    <property type="entry name" value="SAT4-like"/>
</dbReference>
<feature type="transmembrane region" description="Helical" evidence="6">
    <location>
        <begin position="107"/>
        <end position="126"/>
    </location>
</feature>
<name>A0A6A6E764_9PEZI</name>